<comment type="caution">
    <text evidence="1">The sequence shown here is derived from an EMBL/GenBank/DDBJ whole genome shotgun (WGS) entry which is preliminary data.</text>
</comment>
<reference evidence="1 2" key="1">
    <citation type="submission" date="2016-10" db="EMBL/GenBank/DDBJ databases">
        <title>Arsenicibacter rosenii gen. nov., sp. nov., an efficient arsenic-methylating bacterium isolated from an arsenic-contaminated paddy soil.</title>
        <authorList>
            <person name="Huang K."/>
        </authorList>
    </citation>
    <scope>NUCLEOTIDE SEQUENCE [LARGE SCALE GENOMIC DNA]</scope>
    <source>
        <strain evidence="1 2">SM-1</strain>
    </source>
</reference>
<evidence type="ECO:0000313" key="2">
    <source>
        <dbReference type="Proteomes" id="UP000181790"/>
    </source>
</evidence>
<accession>A0A1S2VCJ9</accession>
<sequence>MMFESRSKWPTKMNTKHLKILVIGGSAAQGDNLSAGNSFAEQFARRIEQSGQPVFMEYHTPIDLNKVTNVLYYLNIHRYDLILLQMGHSFLTEPGHFSELLIRKTHQPANTMTLLPEESAFLTHGNSWFNKLKGQVKKGFLHTLNSVNRIGRLRDLVYYLSDALHYLQPYGYKVVLLTPVPDQSPVNDWLRKQGRALFVRMGEAYGIPVFDTQTHIKNGEEYFESADDSRLSGVSQELLGSELYEFYENLMIKQRREAVARSSFRRRLPRDN</sequence>
<proteinExistence type="predicted"/>
<evidence type="ECO:0008006" key="3">
    <source>
        <dbReference type="Google" id="ProtNLM"/>
    </source>
</evidence>
<dbReference type="Proteomes" id="UP000181790">
    <property type="component" value="Unassembled WGS sequence"/>
</dbReference>
<dbReference type="EMBL" id="MORL01000023">
    <property type="protein sequence ID" value="OIN56409.1"/>
    <property type="molecule type" value="Genomic_DNA"/>
</dbReference>
<evidence type="ECO:0000313" key="1">
    <source>
        <dbReference type="EMBL" id="OIN56409.1"/>
    </source>
</evidence>
<dbReference type="SUPFAM" id="SSF52266">
    <property type="entry name" value="SGNH hydrolase"/>
    <property type="match status" value="1"/>
</dbReference>
<name>A0A1S2VCJ9_9BACT</name>
<gene>
    <name evidence="1" type="ORF">BLX24_24875</name>
</gene>
<dbReference type="AlphaFoldDB" id="A0A1S2VCJ9"/>
<keyword evidence="2" id="KW-1185">Reference proteome</keyword>
<organism evidence="1 2">
    <name type="scientific">Arsenicibacter rosenii</name>
    <dbReference type="NCBI Taxonomy" id="1750698"/>
    <lineage>
        <taxon>Bacteria</taxon>
        <taxon>Pseudomonadati</taxon>
        <taxon>Bacteroidota</taxon>
        <taxon>Cytophagia</taxon>
        <taxon>Cytophagales</taxon>
        <taxon>Spirosomataceae</taxon>
        <taxon>Arsenicibacter</taxon>
    </lineage>
</organism>
<protein>
    <recommendedName>
        <fullName evidence="3">SGNH hydrolase-type esterase domain-containing protein</fullName>
    </recommendedName>
</protein>